<dbReference type="RefSeq" id="WP_386339769.1">
    <property type="nucleotide sequence ID" value="NZ_JBHSFG010000016.1"/>
</dbReference>
<feature type="region of interest" description="Disordered" evidence="1">
    <location>
        <begin position="19"/>
        <end position="42"/>
    </location>
</feature>
<evidence type="ECO:0000256" key="1">
    <source>
        <dbReference type="SAM" id="MobiDB-lite"/>
    </source>
</evidence>
<name>A0ABV8YK63_9ACTN</name>
<dbReference type="EMBL" id="JBHSFG010000016">
    <property type="protein sequence ID" value="MFC4464645.1"/>
    <property type="molecule type" value="Genomic_DNA"/>
</dbReference>
<organism evidence="2 3">
    <name type="scientific">Streptomyces xiangluensis</name>
    <dbReference type="NCBI Taxonomy" id="2665720"/>
    <lineage>
        <taxon>Bacteria</taxon>
        <taxon>Bacillati</taxon>
        <taxon>Actinomycetota</taxon>
        <taxon>Actinomycetes</taxon>
        <taxon>Kitasatosporales</taxon>
        <taxon>Streptomycetaceae</taxon>
        <taxon>Streptomyces</taxon>
    </lineage>
</organism>
<accession>A0ABV8YK63</accession>
<dbReference type="Proteomes" id="UP001596012">
    <property type="component" value="Unassembled WGS sequence"/>
</dbReference>
<protein>
    <submittedName>
        <fullName evidence="2">Uncharacterized protein</fullName>
    </submittedName>
</protein>
<keyword evidence="3" id="KW-1185">Reference proteome</keyword>
<proteinExistence type="predicted"/>
<gene>
    <name evidence="2" type="ORF">ACFPH6_08760</name>
</gene>
<evidence type="ECO:0000313" key="3">
    <source>
        <dbReference type="Proteomes" id="UP001596012"/>
    </source>
</evidence>
<comment type="caution">
    <text evidence="2">The sequence shown here is derived from an EMBL/GenBank/DDBJ whole genome shotgun (WGS) entry which is preliminary data.</text>
</comment>
<evidence type="ECO:0000313" key="2">
    <source>
        <dbReference type="EMBL" id="MFC4464645.1"/>
    </source>
</evidence>
<sequence>MSATDDELPDWDQVFRSEVRAEGEGTHVPQPGSWRRPGVADGQLYDPGREVEHPGSEVFFPPVPNGLDYLVSVVEHLETGDERVSARDLKYAVLHLAAGAEVLLKARLQLEHWSLVFKDPGQAKRSELEDGTLKSCGPDETVQRLKGIAGTPISGKDTSALSKLAKHRNALQHYGLIGPAANARAVESQAAEVLDFLIRFLDEELLPALPVPEAKRTETDMERIRGGLSRIQGFVKKRMQRIRAVLEPLRDRTVQCPDCDQWALVAEPDAGRVTCRFCGTSQPTHDGALMYAVFVLGRDPGSPDLFGIMAVESCPDCDEESLVVGAKTAAAPEEAVFFCFSCARVAPGMAHCSRCYVPFRPLEDETACSNCLGNIASSD</sequence>
<reference evidence="3" key="1">
    <citation type="journal article" date="2019" name="Int. J. Syst. Evol. Microbiol.">
        <title>The Global Catalogue of Microorganisms (GCM) 10K type strain sequencing project: providing services to taxonomists for standard genome sequencing and annotation.</title>
        <authorList>
            <consortium name="The Broad Institute Genomics Platform"/>
            <consortium name="The Broad Institute Genome Sequencing Center for Infectious Disease"/>
            <person name="Wu L."/>
            <person name="Ma J."/>
        </authorList>
    </citation>
    <scope>NUCLEOTIDE SEQUENCE [LARGE SCALE GENOMIC DNA]</scope>
    <source>
        <strain evidence="3">DT43</strain>
    </source>
</reference>